<evidence type="ECO:0000313" key="6">
    <source>
        <dbReference type="EMBL" id="MBM3274520.1"/>
    </source>
</evidence>
<evidence type="ECO:0000259" key="5">
    <source>
        <dbReference type="Pfam" id="PF03330"/>
    </source>
</evidence>
<evidence type="ECO:0000256" key="2">
    <source>
        <dbReference type="ARBA" id="ARBA00023316"/>
    </source>
</evidence>
<dbReference type="InterPro" id="IPR034718">
    <property type="entry name" value="RlpA"/>
</dbReference>
<keyword evidence="3" id="KW-0732">Signal</keyword>
<dbReference type="EMBL" id="VGJX01000240">
    <property type="protein sequence ID" value="MBM3274520.1"/>
    <property type="molecule type" value="Genomic_DNA"/>
</dbReference>
<keyword evidence="1 3" id="KW-0456">Lyase</keyword>
<dbReference type="GO" id="GO:0071555">
    <property type="term" value="P:cell wall organization"/>
    <property type="evidence" value="ECO:0007669"/>
    <property type="project" value="UniProtKB-KW"/>
</dbReference>
<dbReference type="PANTHER" id="PTHR34183">
    <property type="entry name" value="ENDOLYTIC PEPTIDOGLYCAN TRANSGLYCOSYLASE RLPA"/>
    <property type="match status" value="1"/>
</dbReference>
<evidence type="ECO:0000256" key="3">
    <source>
        <dbReference type="HAMAP-Rule" id="MF_02071"/>
    </source>
</evidence>
<evidence type="ECO:0000313" key="7">
    <source>
        <dbReference type="Proteomes" id="UP000703893"/>
    </source>
</evidence>
<dbReference type="InterPro" id="IPR036908">
    <property type="entry name" value="RlpA-like_sf"/>
</dbReference>
<dbReference type="GO" id="GO:0008932">
    <property type="term" value="F:lytic endotransglycosylase activity"/>
    <property type="evidence" value="ECO:0007669"/>
    <property type="project" value="UniProtKB-UniRule"/>
</dbReference>
<dbReference type="Proteomes" id="UP000703893">
    <property type="component" value="Unassembled WGS sequence"/>
</dbReference>
<keyword evidence="2 3" id="KW-0961">Cell wall biogenesis/degradation</keyword>
<dbReference type="CDD" id="cd22268">
    <property type="entry name" value="DPBB_RlpA-like"/>
    <property type="match status" value="1"/>
</dbReference>
<dbReference type="SUPFAM" id="SSF50685">
    <property type="entry name" value="Barwin-like endoglucanases"/>
    <property type="match status" value="1"/>
</dbReference>
<dbReference type="GO" id="GO:0000270">
    <property type="term" value="P:peptidoglycan metabolic process"/>
    <property type="evidence" value="ECO:0007669"/>
    <property type="project" value="UniProtKB-UniRule"/>
</dbReference>
<gene>
    <name evidence="3" type="primary">rlpA</name>
    <name evidence="6" type="ORF">FJZ00_05175</name>
</gene>
<dbReference type="AlphaFoldDB" id="A0A938BMZ1"/>
<feature type="chain" id="PRO_5038201736" description="Probable endolytic peptidoglycan transglycosylase RlpA" evidence="3">
    <location>
        <begin position="26"/>
        <end position="254"/>
    </location>
</feature>
<dbReference type="HAMAP" id="MF_02071">
    <property type="entry name" value="RlpA"/>
    <property type="match status" value="1"/>
</dbReference>
<evidence type="ECO:0000256" key="1">
    <source>
        <dbReference type="ARBA" id="ARBA00023239"/>
    </source>
</evidence>
<dbReference type="InterPro" id="IPR012997">
    <property type="entry name" value="RplA"/>
</dbReference>
<comment type="similarity">
    <text evidence="3 4">Belongs to the RlpA family.</text>
</comment>
<comment type="caution">
    <text evidence="6">The sequence shown here is derived from an EMBL/GenBank/DDBJ whole genome shotgun (WGS) entry which is preliminary data.</text>
</comment>
<comment type="function">
    <text evidence="3">Lytic transglycosylase with a strong preference for naked glycan strands that lack stem peptides.</text>
</comment>
<dbReference type="Gene3D" id="2.40.40.10">
    <property type="entry name" value="RlpA-like domain"/>
    <property type="match status" value="1"/>
</dbReference>
<proteinExistence type="inferred from homology"/>
<accession>A0A938BMZ1</accession>
<dbReference type="PANTHER" id="PTHR34183:SF1">
    <property type="entry name" value="ENDOLYTIC PEPTIDOGLYCAN TRANSGLYCOSYLASE RLPA"/>
    <property type="match status" value="1"/>
</dbReference>
<feature type="signal peptide" evidence="3">
    <location>
        <begin position="1"/>
        <end position="25"/>
    </location>
</feature>
<sequence length="254" mass="27722" precursor="true">MSPYTFHATILSVLALGMAAVPASATRIDYVAPDRYATWLMAADEVGKPTTFVVVGDKVAWSFRGDWKVKAKQASDRLNGAWREGLLRSDHIRPGKRDRQFVVRCDRHTLLVVDNHFAKAQAERPAALALSAIDGLRKALGGIPLAQQVSRDGLPGVNARSGVASWYGGFFHGRTAADGSRFDKTDYTMASRTLKLGTLVLVQNPRNGKAVLVRVTDRGPYIHGRSLDLSQRTAQVLGIESAGVASVRYYVFPQ</sequence>
<organism evidence="6 7">
    <name type="scientific">Candidatus Tanganyikabacteria bacterium</name>
    <dbReference type="NCBI Taxonomy" id="2961651"/>
    <lineage>
        <taxon>Bacteria</taxon>
        <taxon>Bacillati</taxon>
        <taxon>Candidatus Sericytochromatia</taxon>
        <taxon>Candidatus Tanganyikabacteria</taxon>
    </lineage>
</organism>
<dbReference type="Pfam" id="PF03330">
    <property type="entry name" value="DPBB_1"/>
    <property type="match status" value="1"/>
</dbReference>
<dbReference type="NCBIfam" id="TIGR00413">
    <property type="entry name" value="rlpA"/>
    <property type="match status" value="1"/>
</dbReference>
<protein>
    <recommendedName>
        <fullName evidence="3">Probable endolytic peptidoglycan transglycosylase RlpA</fullName>
        <ecNumber evidence="3">4.2.2.-</ecNumber>
    </recommendedName>
</protein>
<evidence type="ECO:0000256" key="4">
    <source>
        <dbReference type="RuleBase" id="RU003495"/>
    </source>
</evidence>
<reference evidence="6 7" key="1">
    <citation type="submission" date="2019-03" db="EMBL/GenBank/DDBJ databases">
        <title>Lake Tanganyika Metagenome-Assembled Genomes (MAGs).</title>
        <authorList>
            <person name="Tran P."/>
        </authorList>
    </citation>
    <scope>NUCLEOTIDE SEQUENCE [LARGE SCALE GENOMIC DNA]</scope>
    <source>
        <strain evidence="6">K_DeepCast_65m_m2_236</strain>
    </source>
</reference>
<name>A0A938BMZ1_9BACT</name>
<dbReference type="EC" id="4.2.2.-" evidence="3"/>
<feature type="domain" description="RlpA-like protein double-psi beta-barrel" evidence="5">
    <location>
        <begin position="161"/>
        <end position="249"/>
    </location>
</feature>
<dbReference type="InterPro" id="IPR009009">
    <property type="entry name" value="RlpA-like_DPBB"/>
</dbReference>